<dbReference type="EMBL" id="HBNS01010801">
    <property type="protein sequence ID" value="CAE4595434.1"/>
    <property type="molecule type" value="Transcribed_RNA"/>
</dbReference>
<feature type="compositionally biased region" description="Basic and acidic residues" evidence="1">
    <location>
        <begin position="441"/>
        <end position="457"/>
    </location>
</feature>
<feature type="compositionally biased region" description="Polar residues" evidence="1">
    <location>
        <begin position="14"/>
        <end position="44"/>
    </location>
</feature>
<dbReference type="Gene3D" id="3.10.110.10">
    <property type="entry name" value="Ubiquitin Conjugating Enzyme"/>
    <property type="match status" value="1"/>
</dbReference>
<proteinExistence type="predicted"/>
<feature type="domain" description="UBC core" evidence="2">
    <location>
        <begin position="269"/>
        <end position="433"/>
    </location>
</feature>
<protein>
    <recommendedName>
        <fullName evidence="2">UBC core domain-containing protein</fullName>
    </recommendedName>
</protein>
<feature type="region of interest" description="Disordered" evidence="1">
    <location>
        <begin position="419"/>
        <end position="478"/>
    </location>
</feature>
<dbReference type="CDD" id="cd23802">
    <property type="entry name" value="UBCc_UBE2Q"/>
    <property type="match status" value="1"/>
</dbReference>
<sequence>MDVFSAATNDGKPKSTTHTNVVYGDQSSVTTIQPGIPTSSSQEVSEGLSAGVETPVPSQTEALGSPSAVVPTEMSNNEIPPRRNSTHSNFLVSEHEEDYTEDEDGIRSRNTTTSCAKPLTLSDGSSAVVGNVSVENTMQTIDDADAPTEIPPEDGDDDDGEEDDSDYEYDYEDEDESHYSGFLISDPHPALSSVQPASVPAPVPQENPAAGGSGPDRVQDEEGNSSAAADTTAAAGSTSESPLGKKSKWREPTRAAVSMSLRAEKEKTGGKRRLASDLYKVMMADTNEAGFSLEPKSEDSMDKWTIKLFKFDEDSNLAKDLLCLGMDFIELEMSFPEQYPFEPPFVRVVRPRFKRQTGFVMNGALCMELLTSEGWNPINDIESVIVSIRSLLVVGDGRLAAAAEMSDEQRESIIAAARERKAEAADDDDDSDEPSAKRQRRDSDEEISSKGKSDSSKGKKPVSKAAAGHYTTSEARDAYTHLSDYHKKKGWDTSGWWAQKG</sequence>
<dbReference type="PROSITE" id="PS50127">
    <property type="entry name" value="UBC_2"/>
    <property type="match status" value="1"/>
</dbReference>
<dbReference type="InterPro" id="IPR050113">
    <property type="entry name" value="Ub_conjugating_enzyme"/>
</dbReference>
<organism evidence="3">
    <name type="scientific">Ditylum brightwellii</name>
    <dbReference type="NCBI Taxonomy" id="49249"/>
    <lineage>
        <taxon>Eukaryota</taxon>
        <taxon>Sar</taxon>
        <taxon>Stramenopiles</taxon>
        <taxon>Ochrophyta</taxon>
        <taxon>Bacillariophyta</taxon>
        <taxon>Mediophyceae</taxon>
        <taxon>Lithodesmiophycidae</taxon>
        <taxon>Lithodesmiales</taxon>
        <taxon>Lithodesmiaceae</taxon>
        <taxon>Ditylum</taxon>
    </lineage>
</organism>
<reference evidence="3" key="1">
    <citation type="submission" date="2021-01" db="EMBL/GenBank/DDBJ databases">
        <authorList>
            <person name="Corre E."/>
            <person name="Pelletier E."/>
            <person name="Niang G."/>
            <person name="Scheremetjew M."/>
            <person name="Finn R."/>
            <person name="Kale V."/>
            <person name="Holt S."/>
            <person name="Cochrane G."/>
            <person name="Meng A."/>
            <person name="Brown T."/>
            <person name="Cohen L."/>
        </authorList>
    </citation>
    <scope>NUCLEOTIDE SEQUENCE</scope>
    <source>
        <strain evidence="3">GSO104</strain>
    </source>
</reference>
<dbReference type="AlphaFoldDB" id="A0A7S4UXH5"/>
<dbReference type="Pfam" id="PF00179">
    <property type="entry name" value="UQ_con"/>
    <property type="match status" value="1"/>
</dbReference>
<evidence type="ECO:0000256" key="1">
    <source>
        <dbReference type="SAM" id="MobiDB-lite"/>
    </source>
</evidence>
<dbReference type="SMART" id="SM00212">
    <property type="entry name" value="UBCc"/>
    <property type="match status" value="1"/>
</dbReference>
<dbReference type="PANTHER" id="PTHR24067">
    <property type="entry name" value="UBIQUITIN-CONJUGATING ENZYME E2"/>
    <property type="match status" value="1"/>
</dbReference>
<feature type="compositionally biased region" description="Low complexity" evidence="1">
    <location>
        <begin position="225"/>
        <end position="241"/>
    </location>
</feature>
<evidence type="ECO:0000313" key="3">
    <source>
        <dbReference type="EMBL" id="CAE4595434.1"/>
    </source>
</evidence>
<feature type="region of interest" description="Disordered" evidence="1">
    <location>
        <begin position="1"/>
        <end position="267"/>
    </location>
</feature>
<evidence type="ECO:0000259" key="2">
    <source>
        <dbReference type="PROSITE" id="PS50127"/>
    </source>
</evidence>
<feature type="compositionally biased region" description="Low complexity" evidence="1">
    <location>
        <begin position="189"/>
        <end position="198"/>
    </location>
</feature>
<feature type="compositionally biased region" description="Acidic residues" evidence="1">
    <location>
        <begin position="142"/>
        <end position="176"/>
    </location>
</feature>
<dbReference type="InterPro" id="IPR016135">
    <property type="entry name" value="UBQ-conjugating_enzyme/RWD"/>
</dbReference>
<gene>
    <name evidence="3" type="ORF">DBRI00130_LOCUS8725</name>
</gene>
<name>A0A7S4UXH5_9STRA</name>
<dbReference type="InterPro" id="IPR000608">
    <property type="entry name" value="UBC"/>
</dbReference>
<accession>A0A7S4UXH5</accession>
<feature type="compositionally biased region" description="Acidic residues" evidence="1">
    <location>
        <begin position="95"/>
        <end position="104"/>
    </location>
</feature>
<dbReference type="SUPFAM" id="SSF54495">
    <property type="entry name" value="UBC-like"/>
    <property type="match status" value="1"/>
</dbReference>